<reference evidence="5" key="1">
    <citation type="journal article" date="2019" name="Int. J. Syst. Evol. Microbiol.">
        <title>The Global Catalogue of Microorganisms (GCM) 10K type strain sequencing project: providing services to taxonomists for standard genome sequencing and annotation.</title>
        <authorList>
            <consortium name="The Broad Institute Genomics Platform"/>
            <consortium name="The Broad Institute Genome Sequencing Center for Infectious Disease"/>
            <person name="Wu L."/>
            <person name="Ma J."/>
        </authorList>
    </citation>
    <scope>NUCLEOTIDE SEQUENCE [LARGE SCALE GENOMIC DNA]</scope>
    <source>
        <strain evidence="5">CGMCC 1.19062</strain>
    </source>
</reference>
<dbReference type="InterPro" id="IPR014748">
    <property type="entry name" value="Enoyl-CoA_hydra_C"/>
</dbReference>
<gene>
    <name evidence="4" type="ORF">ACFSM5_15885</name>
</gene>
<dbReference type="PROSITE" id="PS00166">
    <property type="entry name" value="ENOYL_COA_HYDRATASE"/>
    <property type="match status" value="1"/>
</dbReference>
<dbReference type="Gene3D" id="1.10.12.10">
    <property type="entry name" value="Lyase 2-enoyl-coa Hydratase, Chain A, domain 2"/>
    <property type="match status" value="1"/>
</dbReference>
<accession>A0ABW5DYU1</accession>
<comment type="caution">
    <text evidence="4">The sequence shown here is derived from an EMBL/GenBank/DDBJ whole genome shotgun (WGS) entry which is preliminary data.</text>
</comment>
<dbReference type="InterPro" id="IPR018376">
    <property type="entry name" value="Enoyl-CoA_hyd/isom_CS"/>
</dbReference>
<evidence type="ECO:0000256" key="1">
    <source>
        <dbReference type="ARBA" id="ARBA00005254"/>
    </source>
</evidence>
<comment type="similarity">
    <text evidence="1 3">Belongs to the enoyl-CoA hydratase/isomerase family.</text>
</comment>
<keyword evidence="5" id="KW-1185">Reference proteome</keyword>
<dbReference type="Gene3D" id="3.90.226.10">
    <property type="entry name" value="2-enoyl-CoA Hydratase, Chain A, domain 1"/>
    <property type="match status" value="1"/>
</dbReference>
<proteinExistence type="inferred from homology"/>
<name>A0ABW5DYU1_9PROT</name>
<dbReference type="InterPro" id="IPR029045">
    <property type="entry name" value="ClpP/crotonase-like_dom_sf"/>
</dbReference>
<dbReference type="PANTHER" id="PTHR11941:SF54">
    <property type="entry name" value="ENOYL-COA HYDRATASE, MITOCHONDRIAL"/>
    <property type="match status" value="1"/>
</dbReference>
<dbReference type="InterPro" id="IPR001753">
    <property type="entry name" value="Enoyl-CoA_hydra/iso"/>
</dbReference>
<dbReference type="Proteomes" id="UP001597295">
    <property type="component" value="Unassembled WGS sequence"/>
</dbReference>
<evidence type="ECO:0000256" key="2">
    <source>
        <dbReference type="ARBA" id="ARBA00023239"/>
    </source>
</evidence>
<evidence type="ECO:0000313" key="5">
    <source>
        <dbReference type="Proteomes" id="UP001597295"/>
    </source>
</evidence>
<sequence>MAETAPVLLSQRLEGGIHQLILNRPDKMNVLNAELWQALYLAFETLSADASVRCILLRGAGNQAFCAGGDISEFQNLRATPDQAKDYAALMYRTLAALKDCPHPMVAQISGNCIGGGVELAMLCDIRIAGRSSRYGIPINRLGFVMSYPELDGLIAVVGRSAAMEILLEGRIFDAEEALRIGLVSRLVADEAVEAEAMAAAGRVASGAPLVNRWHKKFARRLSEPMPLSPPELAEGFACFETEDYRRGVSAFVAKVKPQFEGN</sequence>
<dbReference type="SUPFAM" id="SSF52096">
    <property type="entry name" value="ClpP/crotonase"/>
    <property type="match status" value="1"/>
</dbReference>
<dbReference type="EMBL" id="JBHUIP010000013">
    <property type="protein sequence ID" value="MFD2264385.1"/>
    <property type="molecule type" value="Genomic_DNA"/>
</dbReference>
<dbReference type="PANTHER" id="PTHR11941">
    <property type="entry name" value="ENOYL-COA HYDRATASE-RELATED"/>
    <property type="match status" value="1"/>
</dbReference>
<dbReference type="CDD" id="cd06558">
    <property type="entry name" value="crotonase-like"/>
    <property type="match status" value="1"/>
</dbReference>
<organism evidence="4 5">
    <name type="scientific">Lacibacterium aquatile</name>
    <dbReference type="NCBI Taxonomy" id="1168082"/>
    <lineage>
        <taxon>Bacteria</taxon>
        <taxon>Pseudomonadati</taxon>
        <taxon>Pseudomonadota</taxon>
        <taxon>Alphaproteobacteria</taxon>
        <taxon>Rhodospirillales</taxon>
        <taxon>Rhodospirillaceae</taxon>
    </lineage>
</organism>
<evidence type="ECO:0000256" key="3">
    <source>
        <dbReference type="RuleBase" id="RU003707"/>
    </source>
</evidence>
<evidence type="ECO:0000313" key="4">
    <source>
        <dbReference type="EMBL" id="MFD2264385.1"/>
    </source>
</evidence>
<protein>
    <submittedName>
        <fullName evidence="4">Enoyl-CoA hydratase/isomerase family protein</fullName>
    </submittedName>
</protein>
<dbReference type="Pfam" id="PF00378">
    <property type="entry name" value="ECH_1"/>
    <property type="match status" value="1"/>
</dbReference>
<dbReference type="RefSeq" id="WP_379877466.1">
    <property type="nucleotide sequence ID" value="NZ_JBHUIP010000013.1"/>
</dbReference>
<keyword evidence="2" id="KW-0456">Lyase</keyword>